<keyword evidence="1" id="KW-1185">Reference proteome</keyword>
<organism evidence="1 2">
    <name type="scientific">Romanomermis culicivorax</name>
    <name type="common">Nematode worm</name>
    <dbReference type="NCBI Taxonomy" id="13658"/>
    <lineage>
        <taxon>Eukaryota</taxon>
        <taxon>Metazoa</taxon>
        <taxon>Ecdysozoa</taxon>
        <taxon>Nematoda</taxon>
        <taxon>Enoplea</taxon>
        <taxon>Dorylaimia</taxon>
        <taxon>Mermithida</taxon>
        <taxon>Mermithoidea</taxon>
        <taxon>Mermithidae</taxon>
        <taxon>Romanomermis</taxon>
    </lineage>
</organism>
<accession>A0A915HSR2</accession>
<evidence type="ECO:0000313" key="2">
    <source>
        <dbReference type="WBParaSite" id="nRc.2.0.1.t04571-RA"/>
    </source>
</evidence>
<sequence>NTLNKTNNIEICLVLQRFINIPTKFIVENQYIKCDKMFSLKNTNFLESCNKDMENCQNNCIQE</sequence>
<dbReference type="AlphaFoldDB" id="A0A915HSR2"/>
<dbReference type="Proteomes" id="UP000887565">
    <property type="component" value="Unplaced"/>
</dbReference>
<dbReference type="WBParaSite" id="nRc.2.0.1.t04571-RA">
    <property type="protein sequence ID" value="nRc.2.0.1.t04571-RA"/>
    <property type="gene ID" value="nRc.2.0.1.g04571"/>
</dbReference>
<name>A0A915HSR2_ROMCU</name>
<proteinExistence type="predicted"/>
<protein>
    <submittedName>
        <fullName evidence="2">Uncharacterized protein</fullName>
    </submittedName>
</protein>
<reference evidence="2" key="1">
    <citation type="submission" date="2022-11" db="UniProtKB">
        <authorList>
            <consortium name="WormBaseParasite"/>
        </authorList>
    </citation>
    <scope>IDENTIFICATION</scope>
</reference>
<evidence type="ECO:0000313" key="1">
    <source>
        <dbReference type="Proteomes" id="UP000887565"/>
    </source>
</evidence>